<reference evidence="1" key="1">
    <citation type="submission" date="2022-10" db="EMBL/GenBank/DDBJ databases">
        <title>Novel sulphate-reducing endosymbionts in the free-living metamonad Anaeramoeba.</title>
        <authorList>
            <person name="Jerlstrom-Hultqvist J."/>
            <person name="Cepicka I."/>
            <person name="Gallot-Lavallee L."/>
            <person name="Salas-Leiva D."/>
            <person name="Curtis B.A."/>
            <person name="Zahonova K."/>
            <person name="Pipaliya S."/>
            <person name="Dacks J."/>
            <person name="Roger A.J."/>
        </authorList>
    </citation>
    <scope>NUCLEOTIDE SEQUENCE</scope>
    <source>
        <strain evidence="1">BMAN</strain>
    </source>
</reference>
<protein>
    <submittedName>
        <fullName evidence="1">Uncharacterized protein</fullName>
    </submittedName>
</protein>
<sequence length="131" mass="15282">MEYLCDKTNNFSTFPNPPYSIHCLMFQSIIQIHIVLSLSTYFNNQKVNLETGKIEEELNFECGKVVLHHIYIFQKSIFWKFNSCFYADGLEVNVTVKNSWFSKSFSISFQKCFSNDTFTIWKDLASAMVVA</sequence>
<dbReference type="Proteomes" id="UP001149090">
    <property type="component" value="Unassembled WGS sequence"/>
</dbReference>
<organism evidence="1 2">
    <name type="scientific">Anaeramoeba ignava</name>
    <name type="common">Anaerobic marine amoeba</name>
    <dbReference type="NCBI Taxonomy" id="1746090"/>
    <lineage>
        <taxon>Eukaryota</taxon>
        <taxon>Metamonada</taxon>
        <taxon>Anaeramoebidae</taxon>
        <taxon>Anaeramoeba</taxon>
    </lineage>
</organism>
<gene>
    <name evidence="1" type="ORF">M0811_11324</name>
</gene>
<comment type="caution">
    <text evidence="1">The sequence shown here is derived from an EMBL/GenBank/DDBJ whole genome shotgun (WGS) entry which is preliminary data.</text>
</comment>
<name>A0A9Q0R8Q8_ANAIG</name>
<keyword evidence="2" id="KW-1185">Reference proteome</keyword>
<accession>A0A9Q0R8Q8</accession>
<dbReference type="AlphaFoldDB" id="A0A9Q0R8Q8"/>
<evidence type="ECO:0000313" key="1">
    <source>
        <dbReference type="EMBL" id="KAJ5069959.1"/>
    </source>
</evidence>
<evidence type="ECO:0000313" key="2">
    <source>
        <dbReference type="Proteomes" id="UP001149090"/>
    </source>
</evidence>
<dbReference type="EMBL" id="JAPDFW010000100">
    <property type="protein sequence ID" value="KAJ5069959.1"/>
    <property type="molecule type" value="Genomic_DNA"/>
</dbReference>
<proteinExistence type="predicted"/>